<feature type="region of interest" description="Disordered" evidence="6">
    <location>
        <begin position="1"/>
        <end position="89"/>
    </location>
</feature>
<evidence type="ECO:0000256" key="2">
    <source>
        <dbReference type="ARBA" id="ARBA00023015"/>
    </source>
</evidence>
<proteinExistence type="predicted"/>
<evidence type="ECO:0000256" key="3">
    <source>
        <dbReference type="ARBA" id="ARBA00023125"/>
    </source>
</evidence>
<dbReference type="AlphaFoldDB" id="A0A6B8TGV4"/>
<dbReference type="InterPro" id="IPR009057">
    <property type="entry name" value="Homeodomain-like_sf"/>
</dbReference>
<feature type="DNA-binding region" description="H-T-H motif" evidence="5">
    <location>
        <begin position="104"/>
        <end position="123"/>
    </location>
</feature>
<dbReference type="Pfam" id="PF00440">
    <property type="entry name" value="TetR_N"/>
    <property type="match status" value="1"/>
</dbReference>
<feature type="compositionally biased region" description="Low complexity" evidence="6">
    <location>
        <begin position="11"/>
        <end position="27"/>
    </location>
</feature>
<dbReference type="GO" id="GO:0003677">
    <property type="term" value="F:DNA binding"/>
    <property type="evidence" value="ECO:0007669"/>
    <property type="project" value="UniProtKB-UniRule"/>
</dbReference>
<dbReference type="InterPro" id="IPR039538">
    <property type="entry name" value="BetI_C"/>
</dbReference>
<dbReference type="SUPFAM" id="SSF48498">
    <property type="entry name" value="Tetracyclin repressor-like, C-terminal domain"/>
    <property type="match status" value="1"/>
</dbReference>
<keyword evidence="1" id="KW-0678">Repressor</keyword>
<evidence type="ECO:0000256" key="1">
    <source>
        <dbReference type="ARBA" id="ARBA00022491"/>
    </source>
</evidence>
<evidence type="ECO:0000256" key="5">
    <source>
        <dbReference type="PROSITE-ProRule" id="PRU00335"/>
    </source>
</evidence>
<feature type="compositionally biased region" description="Low complexity" evidence="6">
    <location>
        <begin position="76"/>
        <end position="89"/>
    </location>
</feature>
<keyword evidence="4" id="KW-0804">Transcription</keyword>
<dbReference type="Pfam" id="PF13977">
    <property type="entry name" value="TetR_C_6"/>
    <property type="match status" value="1"/>
</dbReference>
<organism evidence="8 9">
    <name type="scientific">Corynebacterium xerosis</name>
    <dbReference type="NCBI Taxonomy" id="1725"/>
    <lineage>
        <taxon>Bacteria</taxon>
        <taxon>Bacillati</taxon>
        <taxon>Actinomycetota</taxon>
        <taxon>Actinomycetes</taxon>
        <taxon>Mycobacteriales</taxon>
        <taxon>Corynebacteriaceae</taxon>
        <taxon>Corynebacterium</taxon>
    </lineage>
</organism>
<keyword evidence="2" id="KW-0805">Transcription regulation</keyword>
<dbReference type="SUPFAM" id="SSF46689">
    <property type="entry name" value="Homeodomain-like"/>
    <property type="match status" value="1"/>
</dbReference>
<dbReference type="Gene3D" id="1.10.357.10">
    <property type="entry name" value="Tetracycline Repressor, domain 2"/>
    <property type="match status" value="1"/>
</dbReference>
<name>A0A6B8TGV4_9CORY</name>
<evidence type="ECO:0000256" key="4">
    <source>
        <dbReference type="ARBA" id="ARBA00023163"/>
    </source>
</evidence>
<dbReference type="PROSITE" id="PS50977">
    <property type="entry name" value="HTH_TETR_2"/>
    <property type="match status" value="1"/>
</dbReference>
<protein>
    <submittedName>
        <fullName evidence="8">TetR family transcriptional regulator</fullName>
    </submittedName>
</protein>
<sequence>MRSIRRRRSSFFRASCSVSSSKSRTMRPPMEHTAMASRANPGGAQSVTRNSAPRPMARMTPIQSMFSARRPRVRIRSSSGSGSLGDSSAGATSLLATRGAEHATVRKVAAEAGLSSGAVQHHFRTLDDLIAAAYGRTAERFGADLEEAVAGIDDPAGRFRTACHLLAGCADDSDRAREATAAWLAFAGIAATGGPAAPGYREAWRQVEDNLADALGDREEAALLLAMLDGIAVARLTEPARMTAARGRDLIDRQLARLAAVGDYAGGR</sequence>
<evidence type="ECO:0000259" key="7">
    <source>
        <dbReference type="PROSITE" id="PS50977"/>
    </source>
</evidence>
<dbReference type="InterPro" id="IPR036271">
    <property type="entry name" value="Tet_transcr_reg_TetR-rel_C_sf"/>
</dbReference>
<evidence type="ECO:0000313" key="8">
    <source>
        <dbReference type="EMBL" id="QGS34864.1"/>
    </source>
</evidence>
<feature type="compositionally biased region" description="Basic residues" evidence="6">
    <location>
        <begin position="1"/>
        <end position="10"/>
    </location>
</feature>
<evidence type="ECO:0000313" key="9">
    <source>
        <dbReference type="Proteomes" id="UP000426857"/>
    </source>
</evidence>
<accession>A0A6B8TGV4</accession>
<feature type="domain" description="HTH tetR-type" evidence="7">
    <location>
        <begin position="81"/>
        <end position="141"/>
    </location>
</feature>
<dbReference type="Proteomes" id="UP000426857">
    <property type="component" value="Chromosome"/>
</dbReference>
<dbReference type="KEGG" id="cxe:FOB82_07745"/>
<gene>
    <name evidence="8" type="ORF">FOB82_07745</name>
</gene>
<dbReference type="InterPro" id="IPR001647">
    <property type="entry name" value="HTH_TetR"/>
</dbReference>
<keyword evidence="3 5" id="KW-0238">DNA-binding</keyword>
<evidence type="ECO:0000256" key="6">
    <source>
        <dbReference type="SAM" id="MobiDB-lite"/>
    </source>
</evidence>
<reference evidence="8 9" key="1">
    <citation type="submission" date="2019-11" db="EMBL/GenBank/DDBJ databases">
        <title>FDA dAtabase for Regulatory Grade micrObial Sequences (FDA-ARGOS): Supporting development and validation of Infectious Disease Dx tests.</title>
        <authorList>
            <person name="Kerrigan L."/>
            <person name="Long C."/>
            <person name="Tallon L."/>
            <person name="Sadzewicz L."/>
            <person name="Vavikolanu K."/>
            <person name="Mehta A."/>
            <person name="Aluvathingal J."/>
            <person name="Nadendla S."/>
            <person name="Yan Y."/>
            <person name="Sichtig H."/>
        </authorList>
    </citation>
    <scope>NUCLEOTIDE SEQUENCE [LARGE SCALE GENOMIC DNA]</scope>
    <source>
        <strain evidence="8 9">FDAARGOS_674</strain>
    </source>
</reference>
<dbReference type="EMBL" id="CP046322">
    <property type="protein sequence ID" value="QGS34864.1"/>
    <property type="molecule type" value="Genomic_DNA"/>
</dbReference>